<dbReference type="EMBL" id="SDMP01000013">
    <property type="protein sequence ID" value="RYR17730.1"/>
    <property type="molecule type" value="Genomic_DNA"/>
</dbReference>
<evidence type="ECO:0000313" key="2">
    <source>
        <dbReference type="EMBL" id="RYR17730.1"/>
    </source>
</evidence>
<reference evidence="2 3" key="1">
    <citation type="submission" date="2019-01" db="EMBL/GenBank/DDBJ databases">
        <title>Sequencing of cultivated peanut Arachis hypogaea provides insights into genome evolution and oil improvement.</title>
        <authorList>
            <person name="Chen X."/>
        </authorList>
    </citation>
    <scope>NUCLEOTIDE SEQUENCE [LARGE SCALE GENOMIC DNA]</scope>
    <source>
        <strain evidence="3">cv. Fuhuasheng</strain>
        <tissue evidence="2">Leaves</tissue>
    </source>
</reference>
<dbReference type="Proteomes" id="UP000289738">
    <property type="component" value="Chromosome B03"/>
</dbReference>
<keyword evidence="1" id="KW-0812">Transmembrane</keyword>
<keyword evidence="1" id="KW-1133">Transmembrane helix</keyword>
<comment type="caution">
    <text evidence="2">The sequence shown here is derived from an EMBL/GenBank/DDBJ whole genome shotgun (WGS) entry which is preliminary data.</text>
</comment>
<evidence type="ECO:0000313" key="3">
    <source>
        <dbReference type="Proteomes" id="UP000289738"/>
    </source>
</evidence>
<name>A0A444ZU15_ARAHY</name>
<accession>A0A444ZU15</accession>
<keyword evidence="1" id="KW-0472">Membrane</keyword>
<gene>
    <name evidence="2" type="ORF">Ahy_B03g062422</name>
</gene>
<protein>
    <submittedName>
        <fullName evidence="2">Uncharacterized protein</fullName>
    </submittedName>
</protein>
<evidence type="ECO:0000256" key="1">
    <source>
        <dbReference type="SAM" id="Phobius"/>
    </source>
</evidence>
<feature type="transmembrane region" description="Helical" evidence="1">
    <location>
        <begin position="29"/>
        <end position="50"/>
    </location>
</feature>
<sequence>MEVSYDYRFLSSDYDFGLLEEKKLLEMCYFIMIGLMRDLLLGLLQYVVFAPTIMIQIRPKLFSNVKTTDLNNAKDYIPFRRITCQKKKNAQIVKYARLPFPTNAKQKTHAISHADKHVQFHAGILFGARLPIWKV</sequence>
<keyword evidence="3" id="KW-1185">Reference proteome</keyword>
<organism evidence="2 3">
    <name type="scientific">Arachis hypogaea</name>
    <name type="common">Peanut</name>
    <dbReference type="NCBI Taxonomy" id="3818"/>
    <lineage>
        <taxon>Eukaryota</taxon>
        <taxon>Viridiplantae</taxon>
        <taxon>Streptophyta</taxon>
        <taxon>Embryophyta</taxon>
        <taxon>Tracheophyta</taxon>
        <taxon>Spermatophyta</taxon>
        <taxon>Magnoliopsida</taxon>
        <taxon>eudicotyledons</taxon>
        <taxon>Gunneridae</taxon>
        <taxon>Pentapetalae</taxon>
        <taxon>rosids</taxon>
        <taxon>fabids</taxon>
        <taxon>Fabales</taxon>
        <taxon>Fabaceae</taxon>
        <taxon>Papilionoideae</taxon>
        <taxon>50 kb inversion clade</taxon>
        <taxon>dalbergioids sensu lato</taxon>
        <taxon>Dalbergieae</taxon>
        <taxon>Pterocarpus clade</taxon>
        <taxon>Arachis</taxon>
    </lineage>
</organism>
<dbReference type="AlphaFoldDB" id="A0A444ZU15"/>
<proteinExistence type="predicted"/>